<dbReference type="Proteomes" id="UP001595539">
    <property type="component" value="Unassembled WGS sequence"/>
</dbReference>
<gene>
    <name evidence="1" type="ORF">ACFOM8_10450</name>
</gene>
<dbReference type="RefSeq" id="WP_377761294.1">
    <property type="nucleotide sequence ID" value="NZ_JBHRXY010000006.1"/>
</dbReference>
<reference evidence="2" key="1">
    <citation type="journal article" date="2019" name="Int. J. Syst. Evol. Microbiol.">
        <title>The Global Catalogue of Microorganisms (GCM) 10K type strain sequencing project: providing services to taxonomists for standard genome sequencing and annotation.</title>
        <authorList>
            <consortium name="The Broad Institute Genomics Platform"/>
            <consortium name="The Broad Institute Genome Sequencing Center for Infectious Disease"/>
            <person name="Wu L."/>
            <person name="Ma J."/>
        </authorList>
    </citation>
    <scope>NUCLEOTIDE SEQUENCE [LARGE SCALE GENOMIC DNA]</scope>
    <source>
        <strain evidence="2">KCTC 42473</strain>
    </source>
</reference>
<accession>A0ABV7U484</accession>
<keyword evidence="2" id="KW-1185">Reference proteome</keyword>
<proteinExistence type="predicted"/>
<comment type="caution">
    <text evidence="1">The sequence shown here is derived from an EMBL/GenBank/DDBJ whole genome shotgun (WGS) entry which is preliminary data.</text>
</comment>
<name>A0ABV7U484_9RHOB</name>
<evidence type="ECO:0008006" key="3">
    <source>
        <dbReference type="Google" id="ProtNLM"/>
    </source>
</evidence>
<organism evidence="1 2">
    <name type="scientific">Paracoccus angustae</name>
    <dbReference type="NCBI Taxonomy" id="1671480"/>
    <lineage>
        <taxon>Bacteria</taxon>
        <taxon>Pseudomonadati</taxon>
        <taxon>Pseudomonadota</taxon>
        <taxon>Alphaproteobacteria</taxon>
        <taxon>Rhodobacterales</taxon>
        <taxon>Paracoccaceae</taxon>
        <taxon>Paracoccus</taxon>
    </lineage>
</organism>
<sequence length="67" mass="7126">MKTVADYIADQQAVALRLQCVLQALEELNVQSIAPEAQSTLILVARGMAEDLNTSLDSVNLPKGDAA</sequence>
<dbReference type="EMBL" id="JBHRXY010000006">
    <property type="protein sequence ID" value="MFC3629863.1"/>
    <property type="molecule type" value="Genomic_DNA"/>
</dbReference>
<evidence type="ECO:0000313" key="1">
    <source>
        <dbReference type="EMBL" id="MFC3629863.1"/>
    </source>
</evidence>
<protein>
    <recommendedName>
        <fullName evidence="3">Histidine kinase</fullName>
    </recommendedName>
</protein>
<evidence type="ECO:0000313" key="2">
    <source>
        <dbReference type="Proteomes" id="UP001595539"/>
    </source>
</evidence>